<evidence type="ECO:0000313" key="10">
    <source>
        <dbReference type="Proteomes" id="UP000265798"/>
    </source>
</evidence>
<evidence type="ECO:0000256" key="1">
    <source>
        <dbReference type="ARBA" id="ARBA00004141"/>
    </source>
</evidence>
<keyword evidence="3 7" id="KW-0808">Transferase</keyword>
<organism evidence="9 10">
    <name type="scientific">Leptospira stimsonii</name>
    <dbReference type="NCBI Taxonomy" id="2202203"/>
    <lineage>
        <taxon>Bacteria</taxon>
        <taxon>Pseudomonadati</taxon>
        <taxon>Spirochaetota</taxon>
        <taxon>Spirochaetia</taxon>
        <taxon>Leptospirales</taxon>
        <taxon>Leptospiraceae</taxon>
        <taxon>Leptospira</taxon>
    </lineage>
</organism>
<dbReference type="PANTHER" id="PTHR43535:SF1">
    <property type="entry name" value="PHOSPHATIDATE CYTIDYLYLTRANSFERASE"/>
    <property type="match status" value="1"/>
</dbReference>
<proteinExistence type="inferred from homology"/>
<keyword evidence="4 7" id="KW-0812">Transmembrane</keyword>
<protein>
    <recommendedName>
        <fullName evidence="7">Phosphatidate cytidylyltransferase</fullName>
        <ecNumber evidence="7">2.7.7.41</ecNumber>
    </recommendedName>
</protein>
<feature type="transmembrane region" description="Helical" evidence="8">
    <location>
        <begin position="154"/>
        <end position="171"/>
    </location>
</feature>
<accession>A0A396YV10</accession>
<dbReference type="UniPathway" id="UPA00557">
    <property type="reaction ID" value="UER00614"/>
</dbReference>
<dbReference type="GO" id="GO:0004605">
    <property type="term" value="F:phosphatidate cytidylyltransferase activity"/>
    <property type="evidence" value="ECO:0007669"/>
    <property type="project" value="UniProtKB-EC"/>
</dbReference>
<evidence type="ECO:0000313" key="9">
    <source>
        <dbReference type="EMBL" id="RHX87069.1"/>
    </source>
</evidence>
<evidence type="ECO:0000256" key="7">
    <source>
        <dbReference type="RuleBase" id="RU003938"/>
    </source>
</evidence>
<dbReference type="InterPro" id="IPR000374">
    <property type="entry name" value="PC_trans"/>
</dbReference>
<evidence type="ECO:0000256" key="6">
    <source>
        <dbReference type="ARBA" id="ARBA00023136"/>
    </source>
</evidence>
<comment type="pathway">
    <text evidence="7">Phospholipid metabolism; CDP-diacylglycerol biosynthesis; CDP-diacylglycerol from sn-glycerol 3-phosphate: step 3/3.</text>
</comment>
<keyword evidence="6 8" id="KW-0472">Membrane</keyword>
<comment type="similarity">
    <text evidence="2 7">Belongs to the CDS family.</text>
</comment>
<dbReference type="GO" id="GO:0005886">
    <property type="term" value="C:plasma membrane"/>
    <property type="evidence" value="ECO:0007669"/>
    <property type="project" value="TreeGrafter"/>
</dbReference>
<dbReference type="PROSITE" id="PS01315">
    <property type="entry name" value="CDS"/>
    <property type="match status" value="1"/>
</dbReference>
<name>A0A396YV10_9LEPT</name>
<comment type="caution">
    <text evidence="9">The sequence shown here is derived from an EMBL/GenBank/DDBJ whole genome shotgun (WGS) entry which is preliminary data.</text>
</comment>
<dbReference type="EC" id="2.7.7.41" evidence="7"/>
<dbReference type="EMBL" id="QHCT01000006">
    <property type="protein sequence ID" value="RHX87069.1"/>
    <property type="molecule type" value="Genomic_DNA"/>
</dbReference>
<feature type="transmembrane region" description="Helical" evidence="8">
    <location>
        <begin position="177"/>
        <end position="201"/>
    </location>
</feature>
<evidence type="ECO:0000256" key="5">
    <source>
        <dbReference type="ARBA" id="ARBA00022989"/>
    </source>
</evidence>
<feature type="transmembrane region" description="Helical" evidence="8">
    <location>
        <begin position="91"/>
        <end position="111"/>
    </location>
</feature>
<sequence>MDRELRSIFVFILFGFSIGGLWFFISGRKKDREEKRRRGAKYWSYAGIVIGTTLLATLGGMYWFVFCLLLSVGAIVEVGKTIFKLSGTVRIPVVMAVLLIFPLFCGSGFFFSNRVLVFTYLSVAVFDAFSQLTGQSLGRTKMAPQISPNKTWEGFAGGFFFSTLFGIFFFWSGEKSLLEVFFLSFGVAILGLSGDLIASWLKRKANIKDYSDLLPGHGGILDRFDSLIFTLAVFSLFRIVEFFYTKL</sequence>
<dbReference type="AlphaFoldDB" id="A0A396YV10"/>
<dbReference type="Pfam" id="PF01148">
    <property type="entry name" value="CTP_transf_1"/>
    <property type="match status" value="1"/>
</dbReference>
<evidence type="ECO:0000256" key="2">
    <source>
        <dbReference type="ARBA" id="ARBA00010185"/>
    </source>
</evidence>
<keyword evidence="7" id="KW-0548">Nucleotidyltransferase</keyword>
<dbReference type="Proteomes" id="UP000265798">
    <property type="component" value="Unassembled WGS sequence"/>
</dbReference>
<dbReference type="GO" id="GO:0016024">
    <property type="term" value="P:CDP-diacylglycerol biosynthetic process"/>
    <property type="evidence" value="ECO:0007669"/>
    <property type="project" value="UniProtKB-UniPathway"/>
</dbReference>
<evidence type="ECO:0000256" key="4">
    <source>
        <dbReference type="ARBA" id="ARBA00022692"/>
    </source>
</evidence>
<comment type="subcellular location">
    <subcellularLocation>
        <location evidence="1">Membrane</location>
        <topology evidence="1">Multi-pass membrane protein</topology>
    </subcellularLocation>
</comment>
<reference evidence="10" key="1">
    <citation type="submission" date="2018-05" db="EMBL/GenBank/DDBJ databases">
        <title>Leptospira yasudae sp. nov. and Leptospira stimsonii sp. nov., two pathogenic species of the genus Leptospira isolated from environmental sources.</title>
        <authorList>
            <person name="Casanovas-Massana A."/>
            <person name="Hamond C."/>
            <person name="Santos L.A."/>
            <person name="Hacker K.P."/>
            <person name="Balassiano I."/>
            <person name="Medeiros M.A."/>
            <person name="Reis M.G."/>
            <person name="Ko A.I."/>
            <person name="Wunder E.A."/>
        </authorList>
    </citation>
    <scope>NUCLEOTIDE SEQUENCE [LARGE SCALE GENOMIC DNA]</scope>
    <source>
        <strain evidence="10">Yale</strain>
    </source>
</reference>
<comment type="catalytic activity">
    <reaction evidence="7">
        <text>a 1,2-diacyl-sn-glycero-3-phosphate + CTP + H(+) = a CDP-1,2-diacyl-sn-glycerol + diphosphate</text>
        <dbReference type="Rhea" id="RHEA:16229"/>
        <dbReference type="ChEBI" id="CHEBI:15378"/>
        <dbReference type="ChEBI" id="CHEBI:33019"/>
        <dbReference type="ChEBI" id="CHEBI:37563"/>
        <dbReference type="ChEBI" id="CHEBI:58332"/>
        <dbReference type="ChEBI" id="CHEBI:58608"/>
        <dbReference type="EC" id="2.7.7.41"/>
    </reaction>
</comment>
<evidence type="ECO:0000256" key="3">
    <source>
        <dbReference type="ARBA" id="ARBA00022679"/>
    </source>
</evidence>
<keyword evidence="5 8" id="KW-1133">Transmembrane helix</keyword>
<dbReference type="GO" id="GO:0009273">
    <property type="term" value="P:peptidoglycan-based cell wall biogenesis"/>
    <property type="evidence" value="ECO:0007669"/>
    <property type="project" value="TreeGrafter"/>
</dbReference>
<evidence type="ECO:0000256" key="8">
    <source>
        <dbReference type="SAM" id="Phobius"/>
    </source>
</evidence>
<feature type="transmembrane region" description="Helical" evidence="8">
    <location>
        <begin position="6"/>
        <end position="27"/>
    </location>
</feature>
<gene>
    <name evidence="9" type="ORF">DLM75_19050</name>
</gene>
<dbReference type="PANTHER" id="PTHR43535">
    <property type="entry name" value="PHOSPHATIDATE CYTIDYLYLTRANSFERASE"/>
    <property type="match status" value="1"/>
</dbReference>